<feature type="binding site" evidence="6">
    <location>
        <begin position="121"/>
        <end position="123"/>
    </location>
    <ligand>
        <name>substrate</name>
    </ligand>
</feature>
<dbReference type="GO" id="GO:0062193">
    <property type="term" value="F:D-ribose pyranase activity"/>
    <property type="evidence" value="ECO:0007669"/>
    <property type="project" value="UniProtKB-EC"/>
</dbReference>
<organism evidence="7 8">
    <name type="scientific">Kosmotoga pacifica</name>
    <dbReference type="NCBI Taxonomy" id="1330330"/>
    <lineage>
        <taxon>Bacteria</taxon>
        <taxon>Thermotogati</taxon>
        <taxon>Thermotogota</taxon>
        <taxon>Thermotogae</taxon>
        <taxon>Kosmotogales</taxon>
        <taxon>Kosmotogaceae</taxon>
        <taxon>Kosmotoga</taxon>
    </lineage>
</organism>
<feature type="binding site" evidence="6">
    <location>
        <position position="28"/>
    </location>
    <ligand>
        <name>substrate</name>
    </ligand>
</feature>
<accession>A0A0G2ZDP5</accession>
<dbReference type="STRING" id="1330330.IX53_07365"/>
<dbReference type="UniPathway" id="UPA00916">
    <property type="reaction ID" value="UER00888"/>
</dbReference>
<comment type="subcellular location">
    <subcellularLocation>
        <location evidence="6">Cytoplasm</location>
    </subcellularLocation>
</comment>
<evidence type="ECO:0000256" key="3">
    <source>
        <dbReference type="ARBA" id="ARBA00022490"/>
    </source>
</evidence>
<keyword evidence="3 6" id="KW-0963">Cytoplasm</keyword>
<dbReference type="InterPro" id="IPR023064">
    <property type="entry name" value="D-ribose_pyranase"/>
</dbReference>
<dbReference type="Proteomes" id="UP000035159">
    <property type="component" value="Chromosome"/>
</dbReference>
<comment type="catalytic activity">
    <reaction evidence="1 6">
        <text>beta-D-ribopyranose = beta-D-ribofuranose</text>
        <dbReference type="Rhea" id="RHEA:25432"/>
        <dbReference type="ChEBI" id="CHEBI:27476"/>
        <dbReference type="ChEBI" id="CHEBI:47002"/>
        <dbReference type="EC" id="5.4.99.62"/>
    </reaction>
</comment>
<comment type="function">
    <text evidence="6">Catalyzes the interconversion of beta-pyran and beta-furan forms of D-ribose.</text>
</comment>
<comment type="subunit">
    <text evidence="6">Homodecamer.</text>
</comment>
<dbReference type="Gene3D" id="3.40.1650.10">
    <property type="entry name" value="RbsD-like domain"/>
    <property type="match status" value="1"/>
</dbReference>
<dbReference type="OrthoDB" id="9805009at2"/>
<dbReference type="KEGG" id="kpf:IX53_07365"/>
<keyword evidence="4 6" id="KW-0413">Isomerase</keyword>
<evidence type="ECO:0000256" key="2">
    <source>
        <dbReference type="ARBA" id="ARBA00012862"/>
    </source>
</evidence>
<reference evidence="7 8" key="1">
    <citation type="submission" date="2015-04" db="EMBL/GenBank/DDBJ databases">
        <title>Complete Genome Sequence of Kosmotoga pacifica SLHLJ1.</title>
        <authorList>
            <person name="Jiang L.J."/>
            <person name="Shao Z.Z."/>
            <person name="Jebbar M."/>
        </authorList>
    </citation>
    <scope>NUCLEOTIDE SEQUENCE [LARGE SCALE GENOMIC DNA]</scope>
    <source>
        <strain evidence="7 8">SLHLJ1</strain>
    </source>
</reference>
<dbReference type="Pfam" id="PF05025">
    <property type="entry name" value="RbsD_FucU"/>
    <property type="match status" value="1"/>
</dbReference>
<feature type="binding site" evidence="6">
    <location>
        <position position="98"/>
    </location>
    <ligand>
        <name>substrate</name>
    </ligand>
</feature>
<proteinExistence type="inferred from homology"/>
<gene>
    <name evidence="6" type="primary">rbsD</name>
    <name evidence="7" type="ORF">IX53_07365</name>
</gene>
<dbReference type="HAMAP" id="MF_01661">
    <property type="entry name" value="D_rib_pyranase"/>
    <property type="match status" value="1"/>
</dbReference>
<dbReference type="EMBL" id="CP011232">
    <property type="protein sequence ID" value="AKI97664.1"/>
    <property type="molecule type" value="Genomic_DNA"/>
</dbReference>
<name>A0A0G2ZDP5_9BACT</name>
<dbReference type="SUPFAM" id="SSF102546">
    <property type="entry name" value="RbsD-like"/>
    <property type="match status" value="1"/>
</dbReference>
<dbReference type="GO" id="GO:0019303">
    <property type="term" value="P:D-ribose catabolic process"/>
    <property type="evidence" value="ECO:0007669"/>
    <property type="project" value="UniProtKB-UniRule"/>
</dbReference>
<dbReference type="PANTHER" id="PTHR37831:SF1">
    <property type="entry name" value="D-RIBOSE PYRANASE"/>
    <property type="match status" value="1"/>
</dbReference>
<dbReference type="RefSeq" id="WP_047754799.1">
    <property type="nucleotide sequence ID" value="NZ_CAJUHA010000017.1"/>
</dbReference>
<evidence type="ECO:0000256" key="5">
    <source>
        <dbReference type="ARBA" id="ARBA00023277"/>
    </source>
</evidence>
<evidence type="ECO:0000256" key="6">
    <source>
        <dbReference type="HAMAP-Rule" id="MF_01661"/>
    </source>
</evidence>
<dbReference type="AlphaFoldDB" id="A0A0G2ZDP5"/>
<keyword evidence="5 6" id="KW-0119">Carbohydrate metabolism</keyword>
<dbReference type="PATRIC" id="fig|1330330.3.peg.1489"/>
<dbReference type="InterPro" id="IPR007721">
    <property type="entry name" value="RbsD_FucU"/>
</dbReference>
<dbReference type="InterPro" id="IPR023750">
    <property type="entry name" value="RbsD-like_sf"/>
</dbReference>
<evidence type="ECO:0000256" key="4">
    <source>
        <dbReference type="ARBA" id="ARBA00023235"/>
    </source>
</evidence>
<evidence type="ECO:0000313" key="7">
    <source>
        <dbReference type="EMBL" id="AKI97664.1"/>
    </source>
</evidence>
<sequence length="132" mass="14713">MKRSGIINRKIARIIAEMGHTDRITICDCGFPIPDGAEVVDLSITKGFPRLIDVLRALREELIIEKIILAKEIVDKNPEMHNLVLELFSNTAVEYVEHSEFKKIAAADSKAFIRTGEATPYSNVILSSGVDF</sequence>
<comment type="pathway">
    <text evidence="6">Carbohydrate metabolism; D-ribose degradation; D-ribose 5-phosphate from beta-D-ribopyranose: step 1/2.</text>
</comment>
<comment type="similarity">
    <text evidence="6">Belongs to the RbsD / FucU family. RbsD subfamily.</text>
</comment>
<dbReference type="GO" id="GO:0005829">
    <property type="term" value="C:cytosol"/>
    <property type="evidence" value="ECO:0007669"/>
    <property type="project" value="TreeGrafter"/>
</dbReference>
<keyword evidence="8" id="KW-1185">Reference proteome</keyword>
<dbReference type="GO" id="GO:0048029">
    <property type="term" value="F:monosaccharide binding"/>
    <property type="evidence" value="ECO:0007669"/>
    <property type="project" value="InterPro"/>
</dbReference>
<dbReference type="EC" id="5.4.99.62" evidence="2 6"/>
<dbReference type="NCBIfam" id="NF008761">
    <property type="entry name" value="PRK11797.1"/>
    <property type="match status" value="1"/>
</dbReference>
<dbReference type="PANTHER" id="PTHR37831">
    <property type="entry name" value="D-RIBOSE PYRANASE"/>
    <property type="match status" value="1"/>
</dbReference>
<evidence type="ECO:0000256" key="1">
    <source>
        <dbReference type="ARBA" id="ARBA00000223"/>
    </source>
</evidence>
<protein>
    <recommendedName>
        <fullName evidence="2 6">D-ribose pyranase</fullName>
        <ecNumber evidence="2 6">5.4.99.62</ecNumber>
    </recommendedName>
</protein>
<feature type="active site" description="Proton donor" evidence="6">
    <location>
        <position position="20"/>
    </location>
</feature>
<dbReference type="GO" id="GO:0016872">
    <property type="term" value="F:intramolecular lyase activity"/>
    <property type="evidence" value="ECO:0007669"/>
    <property type="project" value="UniProtKB-UniRule"/>
</dbReference>
<evidence type="ECO:0000313" key="8">
    <source>
        <dbReference type="Proteomes" id="UP000035159"/>
    </source>
</evidence>